<organism evidence="1 2">
    <name type="scientific">Ranatra chinensis</name>
    <dbReference type="NCBI Taxonomy" id="642074"/>
    <lineage>
        <taxon>Eukaryota</taxon>
        <taxon>Metazoa</taxon>
        <taxon>Ecdysozoa</taxon>
        <taxon>Arthropoda</taxon>
        <taxon>Hexapoda</taxon>
        <taxon>Insecta</taxon>
        <taxon>Pterygota</taxon>
        <taxon>Neoptera</taxon>
        <taxon>Paraneoptera</taxon>
        <taxon>Hemiptera</taxon>
        <taxon>Heteroptera</taxon>
        <taxon>Panheteroptera</taxon>
        <taxon>Nepomorpha</taxon>
        <taxon>Nepidae</taxon>
        <taxon>Ranatrinae</taxon>
        <taxon>Ranatra</taxon>
    </lineage>
</organism>
<sequence>MEALEDAAATADTTAANIGVVLDSIKTEIMMMMGVIKGGPEYHAVKLMANTRYVGAAVMKSSNFITPTNVMERFRQVFYTEGDPILATGMTTHSIELDSNRPVYEKPRRYPQAQAAVIEEEGLDKGYWTNSWRDLIQKPYRCKWMIYSSSVSPSRNTVGTWVNFFEDCRNSG</sequence>
<dbReference type="EMBL" id="JBFDAA010000002">
    <property type="protein sequence ID" value="KAL1139251.1"/>
    <property type="molecule type" value="Genomic_DNA"/>
</dbReference>
<dbReference type="AlphaFoldDB" id="A0ABD0YU18"/>
<comment type="caution">
    <text evidence="1">The sequence shown here is derived from an EMBL/GenBank/DDBJ whole genome shotgun (WGS) entry which is preliminary data.</text>
</comment>
<evidence type="ECO:0000313" key="2">
    <source>
        <dbReference type="Proteomes" id="UP001558652"/>
    </source>
</evidence>
<protein>
    <submittedName>
        <fullName evidence="1">Uncharacterized protein</fullName>
    </submittedName>
</protein>
<accession>A0ABD0YU18</accession>
<gene>
    <name evidence="1" type="ORF">AAG570_006237</name>
</gene>
<proteinExistence type="predicted"/>
<keyword evidence="2" id="KW-1185">Reference proteome</keyword>
<name>A0ABD0YU18_9HEMI</name>
<dbReference type="Proteomes" id="UP001558652">
    <property type="component" value="Unassembled WGS sequence"/>
</dbReference>
<evidence type="ECO:0000313" key="1">
    <source>
        <dbReference type="EMBL" id="KAL1139251.1"/>
    </source>
</evidence>
<reference evidence="1 2" key="1">
    <citation type="submission" date="2024-07" db="EMBL/GenBank/DDBJ databases">
        <title>Chromosome-level genome assembly of the water stick insect Ranatra chinensis (Heteroptera: Nepidae).</title>
        <authorList>
            <person name="Liu X."/>
        </authorList>
    </citation>
    <scope>NUCLEOTIDE SEQUENCE [LARGE SCALE GENOMIC DNA]</scope>
    <source>
        <strain evidence="1">Cailab_2021Rc</strain>
        <tissue evidence="1">Muscle</tissue>
    </source>
</reference>